<comment type="caution">
    <text evidence="1">The sequence shown here is derived from an EMBL/GenBank/DDBJ whole genome shotgun (WGS) entry which is preliminary data.</text>
</comment>
<dbReference type="GO" id="GO:0000271">
    <property type="term" value="P:polysaccharide biosynthetic process"/>
    <property type="evidence" value="ECO:0007669"/>
    <property type="project" value="InterPro"/>
</dbReference>
<keyword evidence="2" id="KW-1185">Reference proteome</keyword>
<gene>
    <name evidence="1" type="ORF">L284_19990</name>
</gene>
<accession>T0HAY9</accession>
<name>T0HAY9_9SPHN</name>
<organism evidence="1 2">
    <name type="scientific">Novosphingobium lindaniclasticum LE124</name>
    <dbReference type="NCBI Taxonomy" id="1096930"/>
    <lineage>
        <taxon>Bacteria</taxon>
        <taxon>Pseudomonadati</taxon>
        <taxon>Pseudomonadota</taxon>
        <taxon>Alphaproteobacteria</taxon>
        <taxon>Sphingomonadales</taxon>
        <taxon>Sphingomonadaceae</taxon>
        <taxon>Novosphingobium</taxon>
    </lineage>
</organism>
<protein>
    <recommendedName>
        <fullName evidence="3">Capsule polysaccharide biosynthesis protein</fullName>
    </recommendedName>
</protein>
<evidence type="ECO:0000313" key="2">
    <source>
        <dbReference type="Proteomes" id="UP000015527"/>
    </source>
</evidence>
<dbReference type="eggNOG" id="COG3563">
    <property type="taxonomic scope" value="Bacteria"/>
</dbReference>
<dbReference type="AlphaFoldDB" id="T0HAY9"/>
<dbReference type="InterPro" id="IPR007833">
    <property type="entry name" value="Capsule_polysaccharide_synth"/>
</dbReference>
<evidence type="ECO:0000313" key="1">
    <source>
        <dbReference type="EMBL" id="EQB09283.1"/>
    </source>
</evidence>
<dbReference type="Pfam" id="PF05159">
    <property type="entry name" value="Capsule_synth"/>
    <property type="match status" value="1"/>
</dbReference>
<proteinExistence type="predicted"/>
<evidence type="ECO:0008006" key="3">
    <source>
        <dbReference type="Google" id="ProtNLM"/>
    </source>
</evidence>
<dbReference type="GO" id="GO:0015774">
    <property type="term" value="P:polysaccharide transport"/>
    <property type="evidence" value="ECO:0007669"/>
    <property type="project" value="InterPro"/>
</dbReference>
<sequence length="226" mass="24912">MEQVIAQGVGDAQAERARFLIAAWQAGGISKYNHAPEYDGELPNSYVLVADQTYGDLSVSAGMAEQASFEAMLQAALDENPNDPVLIKIHPDVLTHQTWGWISEDMLTHPRIRIIGDGSHPVRLLKHASAVYVVTSLIGFEALLWNRPVRCFGMPFYAGWGLTKDALPTPHRRGQARLEDVVYAAFVAQARYVDPRDGALCQAEQAISYMAEQRALKFGFPAQTSV</sequence>
<dbReference type="Proteomes" id="UP000015527">
    <property type="component" value="Unassembled WGS sequence"/>
</dbReference>
<reference evidence="1 2" key="1">
    <citation type="journal article" date="2013" name="Genome Announc.">
        <title>Genome Sequence of Novosphingobium lindaniclasticum LE124T, Isolated from a Hexachlorocyclohexane Dumpsite.</title>
        <authorList>
            <person name="Saxena A."/>
            <person name="Nayyar N."/>
            <person name="Sangwan N."/>
            <person name="Kumari R."/>
            <person name="Khurana J.P."/>
            <person name="Lal R."/>
        </authorList>
    </citation>
    <scope>NUCLEOTIDE SEQUENCE [LARGE SCALE GENOMIC DNA]</scope>
    <source>
        <strain evidence="1 2">LE124</strain>
    </source>
</reference>
<dbReference type="EMBL" id="ATHL01000134">
    <property type="protein sequence ID" value="EQB09283.1"/>
    <property type="molecule type" value="Genomic_DNA"/>
</dbReference>